<evidence type="ECO:0000313" key="2">
    <source>
        <dbReference type="Proteomes" id="UP000053477"/>
    </source>
</evidence>
<protein>
    <recommendedName>
        <fullName evidence="3">F-box domain-containing protein</fullName>
    </recommendedName>
</protein>
<keyword evidence="2" id="KW-1185">Reference proteome</keyword>
<dbReference type="Proteomes" id="UP000053477">
    <property type="component" value="Unassembled WGS sequence"/>
</dbReference>
<dbReference type="InParanoid" id="A0A0H2S2Y2"/>
<name>A0A0H2S2Y2_9AGAM</name>
<evidence type="ECO:0000313" key="1">
    <source>
        <dbReference type="EMBL" id="KLO11356.1"/>
    </source>
</evidence>
<evidence type="ECO:0008006" key="3">
    <source>
        <dbReference type="Google" id="ProtNLM"/>
    </source>
</evidence>
<dbReference type="EMBL" id="KQ086002">
    <property type="protein sequence ID" value="KLO11356.1"/>
    <property type="molecule type" value="Genomic_DNA"/>
</dbReference>
<dbReference type="AlphaFoldDB" id="A0A0H2S2Y2"/>
<reference evidence="1 2" key="1">
    <citation type="submission" date="2015-04" db="EMBL/GenBank/DDBJ databases">
        <title>Complete genome sequence of Schizopora paradoxa KUC8140, a cosmopolitan wood degrader in East Asia.</title>
        <authorList>
            <consortium name="DOE Joint Genome Institute"/>
            <person name="Min B."/>
            <person name="Park H."/>
            <person name="Jang Y."/>
            <person name="Kim J.-J."/>
            <person name="Kim K.H."/>
            <person name="Pangilinan J."/>
            <person name="Lipzen A."/>
            <person name="Riley R."/>
            <person name="Grigoriev I.V."/>
            <person name="Spatafora J.W."/>
            <person name="Choi I.-G."/>
        </authorList>
    </citation>
    <scope>NUCLEOTIDE SEQUENCE [LARGE SCALE GENOMIC DNA]</scope>
    <source>
        <strain evidence="1 2">KUC8140</strain>
    </source>
</reference>
<dbReference type="OrthoDB" id="2745518at2759"/>
<sequence>MSTQTGSKKLSTYEHLPMLTTPTFEGLPIDIRDLVLRLLPNYDSLKAAVLSCKAFHEAYKSRRRSIEMEVFCTQMGSYLQFHMRRTSLMREQLRSLRETGRDVETSDLLRMMSWSI</sequence>
<gene>
    <name evidence="1" type="ORF">SCHPADRAFT_906083</name>
</gene>
<accession>A0A0H2S2Y2</accession>
<organism evidence="1 2">
    <name type="scientific">Schizopora paradoxa</name>
    <dbReference type="NCBI Taxonomy" id="27342"/>
    <lineage>
        <taxon>Eukaryota</taxon>
        <taxon>Fungi</taxon>
        <taxon>Dikarya</taxon>
        <taxon>Basidiomycota</taxon>
        <taxon>Agaricomycotina</taxon>
        <taxon>Agaricomycetes</taxon>
        <taxon>Hymenochaetales</taxon>
        <taxon>Schizoporaceae</taxon>
        <taxon>Schizopora</taxon>
    </lineage>
</organism>
<proteinExistence type="predicted"/>